<dbReference type="GO" id="GO:0016491">
    <property type="term" value="F:oxidoreductase activity"/>
    <property type="evidence" value="ECO:0007669"/>
    <property type="project" value="UniProtKB-KW"/>
</dbReference>
<sequence length="251" mass="27072">MKRVFITGVSTGIGHALASQYLARGYAVVGVSRGCPEDLLGQPHFHFAGCDLTDIPNARPVLEQLLAQHGEQGFEVAYLNAGTFGETPTLARQTSVQAFTAVLDINLVAVKWVLDVLLNAAQPPQTVCFSASVAGVRQRAGMLSYCVSKAALNALVKVYQLENPGVFFALLGLCNVDTLVARTILGADPRFTDLAGLRERAAQPGYVVSAQQRARQIVTVLQQRQMIGLESGNFQEIRPLLEHLNKEVQAS</sequence>
<dbReference type="PRINTS" id="PR00081">
    <property type="entry name" value="GDHRDH"/>
</dbReference>
<dbReference type="InterPro" id="IPR036291">
    <property type="entry name" value="NAD(P)-bd_dom_sf"/>
</dbReference>
<dbReference type="PANTHER" id="PTHR24321:SF8">
    <property type="entry name" value="ESTRADIOL 17-BETA-DEHYDROGENASE 8-RELATED"/>
    <property type="match status" value="1"/>
</dbReference>
<keyword evidence="2" id="KW-0560">Oxidoreductase</keyword>
<dbReference type="Gene3D" id="3.40.50.720">
    <property type="entry name" value="NAD(P)-binding Rossmann-like Domain"/>
    <property type="match status" value="1"/>
</dbReference>
<comment type="similarity">
    <text evidence="1">Belongs to the short-chain dehydrogenases/reductases (SDR) family.</text>
</comment>
<accession>A0A6B3NUL7</accession>
<proteinExistence type="inferred from homology"/>
<dbReference type="SUPFAM" id="SSF51735">
    <property type="entry name" value="NAD(P)-binding Rossmann-fold domains"/>
    <property type="match status" value="1"/>
</dbReference>
<dbReference type="Proteomes" id="UP000482634">
    <property type="component" value="Unassembled WGS sequence"/>
</dbReference>
<dbReference type="InterPro" id="IPR002347">
    <property type="entry name" value="SDR_fam"/>
</dbReference>
<evidence type="ECO:0000256" key="2">
    <source>
        <dbReference type="ARBA" id="ARBA00023002"/>
    </source>
</evidence>
<dbReference type="RefSeq" id="WP_163945815.1">
    <property type="nucleotide sequence ID" value="NZ_JAAHBU010000174.1"/>
</dbReference>
<dbReference type="Pfam" id="PF00106">
    <property type="entry name" value="adh_short"/>
    <property type="match status" value="1"/>
</dbReference>
<reference evidence="3 4" key="1">
    <citation type="submission" date="2020-02" db="EMBL/GenBank/DDBJ databases">
        <title>Broccoli isolated Pseudomonas sp.</title>
        <authorList>
            <person name="Fujikawa T."/>
            <person name="Sawada H."/>
        </authorList>
    </citation>
    <scope>NUCLEOTIDE SEQUENCE [LARGE SCALE GENOMIC DNA]</scope>
    <source>
        <strain evidence="3 4">MAFF212427</strain>
    </source>
</reference>
<protein>
    <submittedName>
        <fullName evidence="3">SDR family oxidoreductase</fullName>
    </submittedName>
</protein>
<dbReference type="PANTHER" id="PTHR24321">
    <property type="entry name" value="DEHYDROGENASES, SHORT CHAIN"/>
    <property type="match status" value="1"/>
</dbReference>
<dbReference type="PROSITE" id="PS00061">
    <property type="entry name" value="ADH_SHORT"/>
    <property type="match status" value="1"/>
</dbReference>
<dbReference type="InterPro" id="IPR020904">
    <property type="entry name" value="Sc_DH/Rdtase_CS"/>
</dbReference>
<organism evidence="3 4">
    <name type="scientific">Pseudomonas brassicae</name>
    <dbReference type="NCBI Taxonomy" id="2708063"/>
    <lineage>
        <taxon>Bacteria</taxon>
        <taxon>Pseudomonadati</taxon>
        <taxon>Pseudomonadota</taxon>
        <taxon>Gammaproteobacteria</taxon>
        <taxon>Pseudomonadales</taxon>
        <taxon>Pseudomonadaceae</taxon>
        <taxon>Pseudomonas</taxon>
    </lineage>
</organism>
<evidence type="ECO:0000256" key="1">
    <source>
        <dbReference type="ARBA" id="ARBA00006484"/>
    </source>
</evidence>
<gene>
    <name evidence="3" type="ORF">G3436_13755</name>
</gene>
<dbReference type="AlphaFoldDB" id="A0A6B3NUL7"/>
<dbReference type="EMBL" id="JAAHBU010000174">
    <property type="protein sequence ID" value="NER64741.1"/>
    <property type="molecule type" value="Genomic_DNA"/>
</dbReference>
<name>A0A6B3NUL7_9PSED</name>
<comment type="caution">
    <text evidence="3">The sequence shown here is derived from an EMBL/GenBank/DDBJ whole genome shotgun (WGS) entry which is preliminary data.</text>
</comment>
<evidence type="ECO:0000313" key="4">
    <source>
        <dbReference type="Proteomes" id="UP000482634"/>
    </source>
</evidence>
<keyword evidence="4" id="KW-1185">Reference proteome</keyword>
<evidence type="ECO:0000313" key="3">
    <source>
        <dbReference type="EMBL" id="NER64741.1"/>
    </source>
</evidence>